<evidence type="ECO:0000313" key="3">
    <source>
        <dbReference type="Proteomes" id="UP000537204"/>
    </source>
</evidence>
<organism evidence="2 3">
    <name type="scientific">Pedobacter cryoconitis</name>
    <dbReference type="NCBI Taxonomy" id="188932"/>
    <lineage>
        <taxon>Bacteria</taxon>
        <taxon>Pseudomonadati</taxon>
        <taxon>Bacteroidota</taxon>
        <taxon>Sphingobacteriia</taxon>
        <taxon>Sphingobacteriales</taxon>
        <taxon>Sphingobacteriaceae</taxon>
        <taxon>Pedobacter</taxon>
    </lineage>
</organism>
<dbReference type="RefSeq" id="WP_183879543.1">
    <property type="nucleotide sequence ID" value="NZ_JACHCE010000001.1"/>
</dbReference>
<reference evidence="2 3" key="1">
    <citation type="submission" date="2020-08" db="EMBL/GenBank/DDBJ databases">
        <title>Genomic Encyclopedia of Type Strains, Phase IV (KMG-V): Genome sequencing to study the core and pangenomes of soil and plant-associated prokaryotes.</title>
        <authorList>
            <person name="Whitman W."/>
        </authorList>
    </citation>
    <scope>NUCLEOTIDE SEQUENCE [LARGE SCALE GENOMIC DNA]</scope>
    <source>
        <strain evidence="2 3">S3M1</strain>
    </source>
</reference>
<accession>A0A7W9DXR7</accession>
<feature type="domain" description="Cyclic nucleotide-binding" evidence="1">
    <location>
        <begin position="40"/>
        <end position="116"/>
    </location>
</feature>
<dbReference type="InterPro" id="IPR018490">
    <property type="entry name" value="cNMP-bd_dom_sf"/>
</dbReference>
<dbReference type="CDD" id="cd00038">
    <property type="entry name" value="CAP_ED"/>
    <property type="match status" value="1"/>
</dbReference>
<dbReference type="Proteomes" id="UP000537204">
    <property type="component" value="Unassembled WGS sequence"/>
</dbReference>
<dbReference type="EMBL" id="JACHCE010000001">
    <property type="protein sequence ID" value="MBB5635151.1"/>
    <property type="molecule type" value="Genomic_DNA"/>
</dbReference>
<dbReference type="PROSITE" id="PS50042">
    <property type="entry name" value="CNMP_BINDING_3"/>
    <property type="match status" value="1"/>
</dbReference>
<proteinExistence type="predicted"/>
<comment type="caution">
    <text evidence="2">The sequence shown here is derived from an EMBL/GenBank/DDBJ whole genome shotgun (WGS) entry which is preliminary data.</text>
</comment>
<dbReference type="InterPro" id="IPR000595">
    <property type="entry name" value="cNMP-bd_dom"/>
</dbReference>
<name>A0A7W9DXR7_9SPHI</name>
<evidence type="ECO:0000313" key="2">
    <source>
        <dbReference type="EMBL" id="MBB5635151.1"/>
    </source>
</evidence>
<dbReference type="Gene3D" id="2.60.120.10">
    <property type="entry name" value="Jelly Rolls"/>
    <property type="match status" value="1"/>
</dbReference>
<dbReference type="SUPFAM" id="SSF51206">
    <property type="entry name" value="cAMP-binding domain-like"/>
    <property type="match status" value="1"/>
</dbReference>
<dbReference type="Pfam" id="PF00027">
    <property type="entry name" value="cNMP_binding"/>
    <property type="match status" value="1"/>
</dbReference>
<sequence length="194" mass="22390">MHKETLIRFFQNTNLISFSSATEIAAQFSSKIILKNQFQLTAGKICDEYLFLEKGYLRAFANNTEGNEITTGFYSQGQIIFEVSSFFNRTGSQENIQALTDCEGWVINYEQLNNLFHTLPEFREFGRSILVKGYSELKNRMLSTITESAEVRYKQLLMAKPEIFQYVPLKNIASYLGITDTSLSRIRKEVSKRK</sequence>
<dbReference type="InterPro" id="IPR014710">
    <property type="entry name" value="RmlC-like_jellyroll"/>
</dbReference>
<gene>
    <name evidence="2" type="ORF">HDE68_001036</name>
</gene>
<dbReference type="AlphaFoldDB" id="A0A7W9DXR7"/>
<evidence type="ECO:0000259" key="1">
    <source>
        <dbReference type="PROSITE" id="PS50042"/>
    </source>
</evidence>
<protein>
    <submittedName>
        <fullName evidence="2">CRP-like cAMP-binding protein</fullName>
    </submittedName>
</protein>